<dbReference type="EMBL" id="BLYI01000031">
    <property type="protein sequence ID" value="GFO85204.1"/>
    <property type="molecule type" value="Genomic_DNA"/>
</dbReference>
<evidence type="ECO:0000313" key="2">
    <source>
        <dbReference type="Proteomes" id="UP000613208"/>
    </source>
</evidence>
<protein>
    <recommendedName>
        <fullName evidence="3">DUF1292 domain-containing protein</fullName>
    </recommendedName>
</protein>
<dbReference type="Proteomes" id="UP000613208">
    <property type="component" value="Unassembled WGS sequence"/>
</dbReference>
<organism evidence="1 2">
    <name type="scientific">Anaerostipes butyraticus</name>
    <dbReference type="NCBI Taxonomy" id="645466"/>
    <lineage>
        <taxon>Bacteria</taxon>
        <taxon>Bacillati</taxon>
        <taxon>Bacillota</taxon>
        <taxon>Clostridia</taxon>
        <taxon>Lachnospirales</taxon>
        <taxon>Lachnospiraceae</taxon>
        <taxon>Anaerostipes</taxon>
    </lineage>
</organism>
<accession>A0A916Q6A5</accession>
<dbReference type="RefSeq" id="WP_201310908.1">
    <property type="nucleotide sequence ID" value="NZ_BLYI01000031.1"/>
</dbReference>
<evidence type="ECO:0000313" key="1">
    <source>
        <dbReference type="EMBL" id="GFO85204.1"/>
    </source>
</evidence>
<keyword evidence="2" id="KW-1185">Reference proteome</keyword>
<sequence length="84" mass="9817">MEFISVLPGVHLEKEDQDGSREVLFISQNDHIRVKTLDGKERKGTFMQIEFARYTEEDDILYMHKDNGENEGIPFDTIDDVIKE</sequence>
<reference evidence="1" key="1">
    <citation type="submission" date="2020-06" db="EMBL/GenBank/DDBJ databases">
        <title>Characterization of fructooligosaccharide metabolism and fructooligosaccharide-degrading enzymes in human commensal butyrate producers.</title>
        <authorList>
            <person name="Tanno H."/>
            <person name="Fujii T."/>
            <person name="Hirano K."/>
            <person name="Maeno S."/>
            <person name="Tonozuka T."/>
            <person name="Sakamoto M."/>
            <person name="Ohkuma M."/>
            <person name="Tochio T."/>
            <person name="Endo A."/>
        </authorList>
    </citation>
    <scope>NUCLEOTIDE SEQUENCE</scope>
    <source>
        <strain evidence="1">JCM 17466</strain>
    </source>
</reference>
<name>A0A916Q6A5_9FIRM</name>
<gene>
    <name evidence="1" type="ORF">ANBU17_15510</name>
</gene>
<comment type="caution">
    <text evidence="1">The sequence shown here is derived from an EMBL/GenBank/DDBJ whole genome shotgun (WGS) entry which is preliminary data.</text>
</comment>
<evidence type="ECO:0008006" key="3">
    <source>
        <dbReference type="Google" id="ProtNLM"/>
    </source>
</evidence>
<proteinExistence type="predicted"/>
<dbReference type="AlphaFoldDB" id="A0A916Q6A5"/>